<feature type="domain" description="Polymerase nucleotidyl transferase" evidence="1">
    <location>
        <begin position="36"/>
        <end position="65"/>
    </location>
</feature>
<dbReference type="GO" id="GO:0016779">
    <property type="term" value="F:nucleotidyltransferase activity"/>
    <property type="evidence" value="ECO:0007669"/>
    <property type="project" value="InterPro"/>
</dbReference>
<evidence type="ECO:0000313" key="3">
    <source>
        <dbReference type="Proteomes" id="UP000030364"/>
    </source>
</evidence>
<organism evidence="2 3">
    <name type="scientific">Thermus filiformis</name>
    <dbReference type="NCBI Taxonomy" id="276"/>
    <lineage>
        <taxon>Bacteria</taxon>
        <taxon>Thermotogati</taxon>
        <taxon>Deinococcota</taxon>
        <taxon>Deinococci</taxon>
        <taxon>Thermales</taxon>
        <taxon>Thermaceae</taxon>
        <taxon>Thermus</taxon>
    </lineage>
</organism>
<dbReference type="CDD" id="cd05403">
    <property type="entry name" value="NT_KNTase_like"/>
    <property type="match status" value="1"/>
</dbReference>
<evidence type="ECO:0000259" key="1">
    <source>
        <dbReference type="Pfam" id="PF01909"/>
    </source>
</evidence>
<gene>
    <name evidence="2" type="ORF">THFILI_05220</name>
</gene>
<dbReference type="InterPro" id="IPR002934">
    <property type="entry name" value="Polymerase_NTP_transf_dom"/>
</dbReference>
<dbReference type="SUPFAM" id="SSF81301">
    <property type="entry name" value="Nucleotidyltransferase"/>
    <property type="match status" value="1"/>
</dbReference>
<dbReference type="EMBL" id="JPSL02000038">
    <property type="protein sequence ID" value="KGQ22661.2"/>
    <property type="molecule type" value="Genomic_DNA"/>
</dbReference>
<comment type="caution">
    <text evidence="2">The sequence shown here is derived from an EMBL/GenBank/DDBJ whole genome shotgun (WGS) entry which is preliminary data.</text>
</comment>
<dbReference type="Pfam" id="PF01909">
    <property type="entry name" value="NTP_transf_2"/>
    <property type="match status" value="1"/>
</dbReference>
<sequence length="120" mass="13632">MPVRSWRSSVLRWPSREEVEAALRAWLARHPIPGLVAAGYFGSYARGEEGVGSDLDLVLVVKASSLPPWQRPAQLPLEELPVPTEALVYTLKEWQALPQRSPRFARVLREETRWLLPPPQ</sequence>
<dbReference type="InterPro" id="IPR043519">
    <property type="entry name" value="NT_sf"/>
</dbReference>
<dbReference type="Gene3D" id="3.30.460.10">
    <property type="entry name" value="Beta Polymerase, domain 2"/>
    <property type="match status" value="1"/>
</dbReference>
<protein>
    <submittedName>
        <fullName evidence="2">DNA polymerase subunit beta</fullName>
    </submittedName>
</protein>
<evidence type="ECO:0000313" key="2">
    <source>
        <dbReference type="EMBL" id="KGQ22661.2"/>
    </source>
</evidence>
<keyword evidence="3" id="KW-1185">Reference proteome</keyword>
<reference evidence="2 3" key="1">
    <citation type="journal article" date="2015" name="Genome Announc.">
        <title>Draft Genome Sequence of the Thermophile Thermus filiformis ATCC 43280, Producer of Carotenoid-(Di)glucoside-Branched Fatty Acid (Di)esters and Source of Hyperthermostable Enzymes of Biotechnological Interest.</title>
        <authorList>
            <person name="Mandelli F."/>
            <person name="Oliveira Ramires B."/>
            <person name="Couger M.B."/>
            <person name="Paixao D.A."/>
            <person name="Camilo C.M."/>
            <person name="Polikarpov I."/>
            <person name="Prade R."/>
            <person name="Riano-Pachon D.M."/>
            <person name="Squina F.M."/>
        </authorList>
    </citation>
    <scope>NUCLEOTIDE SEQUENCE [LARGE SCALE GENOMIC DNA]</scope>
    <source>
        <strain evidence="2 3">ATCC 43280</strain>
    </source>
</reference>
<dbReference type="AlphaFoldDB" id="A0A0A2WRB9"/>
<dbReference type="Proteomes" id="UP000030364">
    <property type="component" value="Unassembled WGS sequence"/>
</dbReference>
<dbReference type="OrthoDB" id="9813766at2"/>
<accession>A0A0A2WRB9</accession>
<proteinExistence type="predicted"/>
<name>A0A0A2WRB9_THEFI</name>
<dbReference type="RefSeq" id="WP_038061745.1">
    <property type="nucleotide sequence ID" value="NZ_JPSL02000038.1"/>
</dbReference>